<comment type="caution">
    <text evidence="6">Lacks conserved residue(s) required for the propagation of feature annotation.</text>
</comment>
<evidence type="ECO:0000256" key="5">
    <source>
        <dbReference type="ARBA" id="ARBA00023157"/>
    </source>
</evidence>
<evidence type="ECO:0000256" key="4">
    <source>
        <dbReference type="ARBA" id="ARBA00022837"/>
    </source>
</evidence>
<protein>
    <recommendedName>
        <fullName evidence="8">Pentraxin (PTX) domain-containing protein</fullName>
    </recommendedName>
</protein>
<keyword evidence="4" id="KW-0106">Calcium</keyword>
<dbReference type="InterPro" id="IPR001759">
    <property type="entry name" value="PTX_dom"/>
</dbReference>
<dbReference type="OrthoDB" id="547680at2759"/>
<evidence type="ECO:0000256" key="1">
    <source>
        <dbReference type="ARBA" id="ARBA00001913"/>
    </source>
</evidence>
<evidence type="ECO:0000313" key="9">
    <source>
        <dbReference type="EMBL" id="KAJ8253731.1"/>
    </source>
</evidence>
<organism evidence="9 10">
    <name type="scientific">Conger conger</name>
    <name type="common">Conger eel</name>
    <name type="synonym">Muraena conger</name>
    <dbReference type="NCBI Taxonomy" id="82655"/>
    <lineage>
        <taxon>Eukaryota</taxon>
        <taxon>Metazoa</taxon>
        <taxon>Chordata</taxon>
        <taxon>Craniata</taxon>
        <taxon>Vertebrata</taxon>
        <taxon>Euteleostomi</taxon>
        <taxon>Actinopterygii</taxon>
        <taxon>Neopterygii</taxon>
        <taxon>Teleostei</taxon>
        <taxon>Anguilliformes</taxon>
        <taxon>Congridae</taxon>
        <taxon>Conger</taxon>
    </lineage>
</organism>
<dbReference type="PROSITE" id="PS00289">
    <property type="entry name" value="PTX_1"/>
    <property type="match status" value="1"/>
</dbReference>
<dbReference type="InterPro" id="IPR030476">
    <property type="entry name" value="Pentaxin_CS"/>
</dbReference>
<dbReference type="InterPro" id="IPR013320">
    <property type="entry name" value="ConA-like_dom_sf"/>
</dbReference>
<dbReference type="Pfam" id="PF00354">
    <property type="entry name" value="Pentaxin"/>
    <property type="match status" value="2"/>
</dbReference>
<dbReference type="Proteomes" id="UP001152803">
    <property type="component" value="Unassembled WGS sequence"/>
</dbReference>
<dbReference type="PANTHER" id="PTHR45869:SF2">
    <property type="entry name" value="C-REACTIVE PROTEIN-RELATED"/>
    <property type="match status" value="1"/>
</dbReference>
<evidence type="ECO:0000313" key="10">
    <source>
        <dbReference type="Proteomes" id="UP001152803"/>
    </source>
</evidence>
<proteinExistence type="predicted"/>
<keyword evidence="10" id="KW-1185">Reference proteome</keyword>
<feature type="domain" description="Pentraxin (PTX)" evidence="8">
    <location>
        <begin position="33"/>
        <end position="136"/>
    </location>
</feature>
<accession>A0A9Q1HQ15</accession>
<feature type="domain" description="Pentraxin (PTX)" evidence="8">
    <location>
        <begin position="167"/>
        <end position="369"/>
    </location>
</feature>
<sequence length="369" mass="40984">MFACGEMGVLVATLLLSGVALSAADVSSGAGLFGNALVFPIETDNSYVTLTPQKPLELKAFTICMNVATELKGEREILLFAYRTGDFDELNIWRELDGRYSFYLSGEGVFFEIPQLNTFKTHLCVTWESATAAGEIKHMMFACGEMGVLVATLLLSGVALSSADVGLFRQALVFPSETNSYVTLTPQKPLELHAFTLCMNVATELKGEREVILFAYRTRKFDELTVWRESDGRYSFYMSGEGVFFDIPPLTTFKTQMCITWESAKGLSAFWVDGKRSVRKVYKPGHTIRSNGTVILGQACGAFLGDFHSHNFVGEIYNVNMWDYVLPESQIKALHSCGGHVPKGNIFDWPTIQYQTYGNVFSSYSNCVI</sequence>
<comment type="cofactor">
    <cofactor evidence="1">
        <name>Ca(2+)</name>
        <dbReference type="ChEBI" id="CHEBI:29108"/>
    </cofactor>
</comment>
<dbReference type="InterPro" id="IPR051005">
    <property type="entry name" value="Pentraxin_domain"/>
</dbReference>
<keyword evidence="3 7" id="KW-0732">Signal</keyword>
<dbReference type="PROSITE" id="PS51828">
    <property type="entry name" value="PTX_2"/>
    <property type="match status" value="2"/>
</dbReference>
<evidence type="ECO:0000256" key="3">
    <source>
        <dbReference type="ARBA" id="ARBA00022729"/>
    </source>
</evidence>
<gene>
    <name evidence="9" type="ORF">COCON_G00203430</name>
</gene>
<dbReference type="GO" id="GO:0046872">
    <property type="term" value="F:metal ion binding"/>
    <property type="evidence" value="ECO:0007669"/>
    <property type="project" value="UniProtKB-KW"/>
</dbReference>
<feature type="signal peptide" evidence="7">
    <location>
        <begin position="1"/>
        <end position="24"/>
    </location>
</feature>
<evidence type="ECO:0000256" key="2">
    <source>
        <dbReference type="ARBA" id="ARBA00022723"/>
    </source>
</evidence>
<keyword evidence="2" id="KW-0479">Metal-binding</keyword>
<dbReference type="EMBL" id="JAFJMO010000016">
    <property type="protein sequence ID" value="KAJ8253731.1"/>
    <property type="molecule type" value="Genomic_DNA"/>
</dbReference>
<dbReference type="SUPFAM" id="SSF49899">
    <property type="entry name" value="Concanavalin A-like lectins/glucanases"/>
    <property type="match status" value="2"/>
</dbReference>
<dbReference type="AlphaFoldDB" id="A0A9Q1HQ15"/>
<comment type="caution">
    <text evidence="9">The sequence shown here is derived from an EMBL/GenBank/DDBJ whole genome shotgun (WGS) entry which is preliminary data.</text>
</comment>
<evidence type="ECO:0000256" key="6">
    <source>
        <dbReference type="PROSITE-ProRule" id="PRU01172"/>
    </source>
</evidence>
<evidence type="ECO:0000259" key="8">
    <source>
        <dbReference type="PROSITE" id="PS51828"/>
    </source>
</evidence>
<dbReference type="PANTHER" id="PTHR45869">
    <property type="entry name" value="C-REACTIVE PROTEIN-RELATED"/>
    <property type="match status" value="1"/>
</dbReference>
<name>A0A9Q1HQ15_CONCO</name>
<dbReference type="PRINTS" id="PR00895">
    <property type="entry name" value="PENTAXIN"/>
</dbReference>
<dbReference type="SMART" id="SM00159">
    <property type="entry name" value="PTX"/>
    <property type="match status" value="1"/>
</dbReference>
<reference evidence="9" key="1">
    <citation type="journal article" date="2023" name="Science">
        <title>Genome structures resolve the early diversification of teleost fishes.</title>
        <authorList>
            <person name="Parey E."/>
            <person name="Louis A."/>
            <person name="Montfort J."/>
            <person name="Bouchez O."/>
            <person name="Roques C."/>
            <person name="Iampietro C."/>
            <person name="Lluch J."/>
            <person name="Castinel A."/>
            <person name="Donnadieu C."/>
            <person name="Desvignes T."/>
            <person name="Floi Bucao C."/>
            <person name="Jouanno E."/>
            <person name="Wen M."/>
            <person name="Mejri S."/>
            <person name="Dirks R."/>
            <person name="Jansen H."/>
            <person name="Henkel C."/>
            <person name="Chen W.J."/>
            <person name="Zahm M."/>
            <person name="Cabau C."/>
            <person name="Klopp C."/>
            <person name="Thompson A.W."/>
            <person name="Robinson-Rechavi M."/>
            <person name="Braasch I."/>
            <person name="Lecointre G."/>
            <person name="Bobe J."/>
            <person name="Postlethwait J.H."/>
            <person name="Berthelot C."/>
            <person name="Roest Crollius H."/>
            <person name="Guiguen Y."/>
        </authorList>
    </citation>
    <scope>NUCLEOTIDE SEQUENCE</scope>
    <source>
        <strain evidence="9">Concon-B</strain>
    </source>
</reference>
<evidence type="ECO:0000256" key="7">
    <source>
        <dbReference type="SAM" id="SignalP"/>
    </source>
</evidence>
<dbReference type="Gene3D" id="2.60.120.200">
    <property type="match status" value="2"/>
</dbReference>
<keyword evidence="5" id="KW-1015">Disulfide bond</keyword>
<feature type="chain" id="PRO_5040165984" description="Pentraxin (PTX) domain-containing protein" evidence="7">
    <location>
        <begin position="25"/>
        <end position="369"/>
    </location>
</feature>